<evidence type="ECO:0000313" key="2">
    <source>
        <dbReference type="EMBL" id="GKU88947.1"/>
    </source>
</evidence>
<keyword evidence="1" id="KW-0732">Signal</keyword>
<evidence type="ECO:0000313" key="3">
    <source>
        <dbReference type="Proteomes" id="UP001054252"/>
    </source>
</evidence>
<evidence type="ECO:0000256" key="1">
    <source>
        <dbReference type="SAM" id="SignalP"/>
    </source>
</evidence>
<dbReference type="Gene3D" id="3.40.630.10">
    <property type="entry name" value="Zn peptidases"/>
    <property type="match status" value="1"/>
</dbReference>
<comment type="caution">
    <text evidence="2">The sequence shown here is derived from an EMBL/GenBank/DDBJ whole genome shotgun (WGS) entry which is preliminary data.</text>
</comment>
<feature type="signal peptide" evidence="1">
    <location>
        <begin position="1"/>
        <end position="26"/>
    </location>
</feature>
<dbReference type="EMBL" id="BPVZ01000003">
    <property type="protein sequence ID" value="GKU88947.1"/>
    <property type="molecule type" value="Genomic_DNA"/>
</dbReference>
<organism evidence="2 3">
    <name type="scientific">Rubroshorea leprosula</name>
    <dbReference type="NCBI Taxonomy" id="152421"/>
    <lineage>
        <taxon>Eukaryota</taxon>
        <taxon>Viridiplantae</taxon>
        <taxon>Streptophyta</taxon>
        <taxon>Embryophyta</taxon>
        <taxon>Tracheophyta</taxon>
        <taxon>Spermatophyta</taxon>
        <taxon>Magnoliopsida</taxon>
        <taxon>eudicotyledons</taxon>
        <taxon>Gunneridae</taxon>
        <taxon>Pentapetalae</taxon>
        <taxon>rosids</taxon>
        <taxon>malvids</taxon>
        <taxon>Malvales</taxon>
        <taxon>Dipterocarpaceae</taxon>
        <taxon>Rubroshorea</taxon>
    </lineage>
</organism>
<gene>
    <name evidence="2" type="ORF">SLEP1_g3152</name>
</gene>
<proteinExistence type="predicted"/>
<dbReference type="Proteomes" id="UP001054252">
    <property type="component" value="Unassembled WGS sequence"/>
</dbReference>
<evidence type="ECO:0008006" key="4">
    <source>
        <dbReference type="Google" id="ProtNLM"/>
    </source>
</evidence>
<reference evidence="2 3" key="1">
    <citation type="journal article" date="2021" name="Commun. Biol.">
        <title>The genome of Shorea leprosula (Dipterocarpaceae) highlights the ecological relevance of drought in aseasonal tropical rainforests.</title>
        <authorList>
            <person name="Ng K.K.S."/>
            <person name="Kobayashi M.J."/>
            <person name="Fawcett J.A."/>
            <person name="Hatakeyama M."/>
            <person name="Paape T."/>
            <person name="Ng C.H."/>
            <person name="Ang C.C."/>
            <person name="Tnah L.H."/>
            <person name="Lee C.T."/>
            <person name="Nishiyama T."/>
            <person name="Sese J."/>
            <person name="O'Brien M.J."/>
            <person name="Copetti D."/>
            <person name="Mohd Noor M.I."/>
            <person name="Ong R.C."/>
            <person name="Putra M."/>
            <person name="Sireger I.Z."/>
            <person name="Indrioko S."/>
            <person name="Kosugi Y."/>
            <person name="Izuno A."/>
            <person name="Isagi Y."/>
            <person name="Lee S.L."/>
            <person name="Shimizu K.K."/>
        </authorList>
    </citation>
    <scope>NUCLEOTIDE SEQUENCE [LARGE SCALE GENOMIC DNA]</scope>
    <source>
        <strain evidence="2">214</strain>
    </source>
</reference>
<keyword evidence="3" id="KW-1185">Reference proteome</keyword>
<name>A0AAV5HQV8_9ROSI</name>
<protein>
    <recommendedName>
        <fullName evidence="4">IAA-amino acid hydrolase ILR1-like 3</fullName>
    </recommendedName>
</protein>
<feature type="chain" id="PRO_5043910293" description="IAA-amino acid hydrolase ILR1-like 3" evidence="1">
    <location>
        <begin position="27"/>
        <end position="195"/>
    </location>
</feature>
<dbReference type="InterPro" id="IPR017439">
    <property type="entry name" value="Amidohydrolase"/>
</dbReference>
<dbReference type="PANTHER" id="PTHR11014:SF140">
    <property type="entry name" value="IAA-AMINO ACID HYDROLASE ILR1-LIKE 3"/>
    <property type="match status" value="1"/>
</dbReference>
<dbReference type="InterPro" id="IPR002933">
    <property type="entry name" value="Peptidase_M20"/>
</dbReference>
<dbReference type="SUPFAM" id="SSF53187">
    <property type="entry name" value="Zn-dependent exopeptidases"/>
    <property type="match status" value="1"/>
</dbReference>
<dbReference type="PANTHER" id="PTHR11014">
    <property type="entry name" value="PEPTIDASE M20 FAMILY MEMBER"/>
    <property type="match status" value="1"/>
</dbReference>
<accession>A0AAV5HQV8</accession>
<dbReference type="AlphaFoldDB" id="A0AAV5HQV8"/>
<dbReference type="Pfam" id="PF01546">
    <property type="entry name" value="Peptidase_M20"/>
    <property type="match status" value="1"/>
</dbReference>
<sequence length="195" mass="22385">MVATYWIPHLLLTLFLFLTSSPAIRGKYDQVYRDELLSSAQQDKDWLVSIRRKIHENPELGFQEHNTSALIRRELDKLGIPYTYPFAKTGVVAQIGSGSHPVVALRADIDALPMQELVKWEHKSKIDGRMHACGHDVHTTMLLGAAKLLNQRKDRLKKRRSNATWTSNYMSNKEETITNVQKGNWIFNDSSLDHM</sequence>
<dbReference type="GO" id="GO:0016787">
    <property type="term" value="F:hydrolase activity"/>
    <property type="evidence" value="ECO:0007669"/>
    <property type="project" value="InterPro"/>
</dbReference>